<evidence type="ECO:0000259" key="1">
    <source>
        <dbReference type="PROSITE" id="PS51746"/>
    </source>
</evidence>
<dbReference type="InterPro" id="IPR001932">
    <property type="entry name" value="PPM-type_phosphatase-like_dom"/>
</dbReference>
<keyword evidence="3" id="KW-1185">Reference proteome</keyword>
<dbReference type="RefSeq" id="WP_277417417.1">
    <property type="nucleotide sequence ID" value="NZ_CP119083.1"/>
</dbReference>
<dbReference type="InterPro" id="IPR015655">
    <property type="entry name" value="PP2C"/>
</dbReference>
<sequence>MASQPPSSTAQHGTLAGGSACAITATGPFRATNEDRFLLAPELGLLAVADGMGGHADGALASAMALDVLRGFLDTAGHGADDTFAPGAHGGAPLHTLAAAVAQANAHLYQANVARGRADGTGMGTTLTVLWRPVLDGPAYVGHVGDSRLYLLRAGRLAQLTRDQTLYQQALDAGRTTALPGRNLLLQALGPGPAVQPELLVQPVLPGDLYLLCSDGLHGETAPADLAAILATARDDNLHDCCAALVAQALADGSRDNVTAVLLRCSG</sequence>
<dbReference type="Gene3D" id="3.60.40.10">
    <property type="entry name" value="PPM-type phosphatase domain"/>
    <property type="match status" value="1"/>
</dbReference>
<organism evidence="2 3">
    <name type="scientific">Pseudoduganella chitinolytica</name>
    <dbReference type="NCBI Taxonomy" id="34070"/>
    <lineage>
        <taxon>Bacteria</taxon>
        <taxon>Pseudomonadati</taxon>
        <taxon>Pseudomonadota</taxon>
        <taxon>Betaproteobacteria</taxon>
        <taxon>Burkholderiales</taxon>
        <taxon>Oxalobacteraceae</taxon>
        <taxon>Telluria group</taxon>
        <taxon>Pseudoduganella</taxon>
    </lineage>
</organism>
<dbReference type="CDD" id="cd00143">
    <property type="entry name" value="PP2Cc"/>
    <property type="match status" value="1"/>
</dbReference>
<feature type="domain" description="PPM-type phosphatase" evidence="1">
    <location>
        <begin position="19"/>
        <end position="265"/>
    </location>
</feature>
<dbReference type="SMART" id="SM00331">
    <property type="entry name" value="PP2C_SIG"/>
    <property type="match status" value="1"/>
</dbReference>
<dbReference type="Pfam" id="PF13672">
    <property type="entry name" value="PP2C_2"/>
    <property type="match status" value="1"/>
</dbReference>
<dbReference type="PANTHER" id="PTHR47992">
    <property type="entry name" value="PROTEIN PHOSPHATASE"/>
    <property type="match status" value="1"/>
</dbReference>
<reference evidence="2 3" key="1">
    <citation type="submission" date="2023-02" db="EMBL/GenBank/DDBJ databases">
        <title>Gemone sequence of Telluria chitinolytica ACM 3522T.</title>
        <authorList>
            <person name="Frediansyah A."/>
            <person name="Miess H."/>
            <person name="Gross H."/>
        </authorList>
    </citation>
    <scope>NUCLEOTIDE SEQUENCE [LARGE SCALE GENOMIC DNA]</scope>
    <source>
        <strain evidence="2 3">ACM 3522</strain>
    </source>
</reference>
<dbReference type="SUPFAM" id="SSF81606">
    <property type="entry name" value="PP2C-like"/>
    <property type="match status" value="1"/>
</dbReference>
<evidence type="ECO:0000313" key="2">
    <source>
        <dbReference type="EMBL" id="WEF34745.1"/>
    </source>
</evidence>
<dbReference type="InterPro" id="IPR036457">
    <property type="entry name" value="PPM-type-like_dom_sf"/>
</dbReference>
<dbReference type="SMART" id="SM00332">
    <property type="entry name" value="PP2Cc"/>
    <property type="match status" value="1"/>
</dbReference>
<protein>
    <submittedName>
        <fullName evidence="2">Protein phosphatase 2C domain-containing protein</fullName>
    </submittedName>
</protein>
<dbReference type="Proteomes" id="UP001216510">
    <property type="component" value="Chromosome"/>
</dbReference>
<accession>A0ABY8BFR4</accession>
<name>A0ABY8BFR4_9BURK</name>
<dbReference type="PROSITE" id="PS51746">
    <property type="entry name" value="PPM_2"/>
    <property type="match status" value="1"/>
</dbReference>
<dbReference type="EMBL" id="CP119083">
    <property type="protein sequence ID" value="WEF34745.1"/>
    <property type="molecule type" value="Genomic_DNA"/>
</dbReference>
<evidence type="ECO:0000313" key="3">
    <source>
        <dbReference type="Proteomes" id="UP001216510"/>
    </source>
</evidence>
<proteinExistence type="predicted"/>
<gene>
    <name evidence="2" type="ORF">PX653_08275</name>
</gene>